<dbReference type="GO" id="GO:0032545">
    <property type="term" value="C:CURI complex"/>
    <property type="evidence" value="ECO:0007669"/>
    <property type="project" value="TreeGrafter"/>
</dbReference>
<accession>A0A074WRW3</accession>
<dbReference type="OrthoDB" id="5390at2759"/>
<keyword evidence="6" id="KW-1185">Reference proteome</keyword>
<evidence type="ECO:0008006" key="7">
    <source>
        <dbReference type="Google" id="ProtNLM"/>
    </source>
</evidence>
<dbReference type="HOGENOM" id="CLU_036234_1_1_1"/>
<dbReference type="Pfam" id="PF17799">
    <property type="entry name" value="RRM_Rrp7"/>
    <property type="match status" value="1"/>
</dbReference>
<dbReference type="InterPro" id="IPR035979">
    <property type="entry name" value="RBD_domain_sf"/>
</dbReference>
<feature type="region of interest" description="Disordered" evidence="2">
    <location>
        <begin position="238"/>
        <end position="266"/>
    </location>
</feature>
<dbReference type="GeneID" id="25409185"/>
<proteinExistence type="inferred from homology"/>
<feature type="domain" description="Ribosomal RNA-processing protein 7 C-terminal" evidence="3">
    <location>
        <begin position="191"/>
        <end position="305"/>
    </location>
</feature>
<comment type="similarity">
    <text evidence="1">Belongs to the RRP7 family.</text>
</comment>
<dbReference type="Gene3D" id="3.30.70.330">
    <property type="match status" value="1"/>
</dbReference>
<dbReference type="GO" id="GO:0000028">
    <property type="term" value="P:ribosomal small subunit assembly"/>
    <property type="evidence" value="ECO:0007669"/>
    <property type="project" value="TreeGrafter"/>
</dbReference>
<dbReference type="CDD" id="cd12950">
    <property type="entry name" value="RRP7_Rrp7p"/>
    <property type="match status" value="1"/>
</dbReference>
<dbReference type="EMBL" id="KL584704">
    <property type="protein sequence ID" value="KEQ75898.1"/>
    <property type="molecule type" value="Genomic_DNA"/>
</dbReference>
<organism evidence="5 6">
    <name type="scientific">Aureobasidium namibiae CBS 147.97</name>
    <dbReference type="NCBI Taxonomy" id="1043004"/>
    <lineage>
        <taxon>Eukaryota</taxon>
        <taxon>Fungi</taxon>
        <taxon>Dikarya</taxon>
        <taxon>Ascomycota</taxon>
        <taxon>Pezizomycotina</taxon>
        <taxon>Dothideomycetes</taxon>
        <taxon>Dothideomycetidae</taxon>
        <taxon>Dothideales</taxon>
        <taxon>Saccotheciaceae</taxon>
        <taxon>Aureobasidium</taxon>
    </lineage>
</organism>
<dbReference type="Pfam" id="PF12923">
    <property type="entry name" value="RRP7"/>
    <property type="match status" value="1"/>
</dbReference>
<gene>
    <name evidence="5" type="ORF">M436DRAFT_39345</name>
</gene>
<evidence type="ECO:0000259" key="4">
    <source>
        <dbReference type="Pfam" id="PF17799"/>
    </source>
</evidence>
<feature type="compositionally biased region" description="Basic and acidic residues" evidence="2">
    <location>
        <begin position="245"/>
        <end position="266"/>
    </location>
</feature>
<feature type="domain" description="Rrp7 RRM-like N-terminal" evidence="4">
    <location>
        <begin position="16"/>
        <end position="187"/>
    </location>
</feature>
<evidence type="ECO:0000259" key="3">
    <source>
        <dbReference type="Pfam" id="PF12923"/>
    </source>
</evidence>
<dbReference type="InterPro" id="IPR040446">
    <property type="entry name" value="RRP7"/>
</dbReference>
<sequence>MAPVQTPSSRVPASVNDYTVLPLSIPPTSSFPVATKHYLYLRPNAPKIPTENTPRELFVVNLPIDTTEAHLRALFASHGGGARVERVEFEGARTGKKVTAPVTSKSGKKRKRGGDGGEAKAVELPEMWDRSVGRSGNTCVVVFVDAAAAELGLKEVKKAVKAAKEIVWGNEVGDKVPALGAARYLNHHALRFPRTSVLQASVDAYMTAFADQEASRARALARQRAEPDEDGFVTVTRGGRMGPARQEEAQEKAELQKEKQKGKEDFYRFQMREKRKEKANELLKGFEEDRKKVEAMKMKRNKFRPN</sequence>
<evidence type="ECO:0000256" key="1">
    <source>
        <dbReference type="ARBA" id="ARBA00006110"/>
    </source>
</evidence>
<dbReference type="Gene3D" id="6.10.250.1770">
    <property type="match status" value="1"/>
</dbReference>
<dbReference type="InterPro" id="IPR012677">
    <property type="entry name" value="Nucleotide-bd_a/b_plait_sf"/>
</dbReference>
<protein>
    <recommendedName>
        <fullName evidence="7">RRM domain-containing protein</fullName>
    </recommendedName>
</protein>
<dbReference type="STRING" id="1043004.A0A074WRW3"/>
<dbReference type="Proteomes" id="UP000027730">
    <property type="component" value="Unassembled WGS sequence"/>
</dbReference>
<reference evidence="5 6" key="1">
    <citation type="journal article" date="2014" name="BMC Genomics">
        <title>Genome sequencing of four Aureobasidium pullulans varieties: biotechnological potential, stress tolerance, and description of new species.</title>
        <authorList>
            <person name="Gostin Ar C."/>
            <person name="Ohm R.A."/>
            <person name="Kogej T."/>
            <person name="Sonjak S."/>
            <person name="Turk M."/>
            <person name="Zajc J."/>
            <person name="Zalar P."/>
            <person name="Grube M."/>
            <person name="Sun H."/>
            <person name="Han J."/>
            <person name="Sharma A."/>
            <person name="Chiniquy J."/>
            <person name="Ngan C.Y."/>
            <person name="Lipzen A."/>
            <person name="Barry K."/>
            <person name="Grigoriev I.V."/>
            <person name="Gunde-Cimerman N."/>
        </authorList>
    </citation>
    <scope>NUCLEOTIDE SEQUENCE [LARGE SCALE GENOMIC DNA]</scope>
    <source>
        <strain evidence="5 6">CBS 147.97</strain>
    </source>
</reference>
<dbReference type="GO" id="GO:0034456">
    <property type="term" value="C:UTP-C complex"/>
    <property type="evidence" value="ECO:0007669"/>
    <property type="project" value="TreeGrafter"/>
</dbReference>
<feature type="region of interest" description="Disordered" evidence="2">
    <location>
        <begin position="95"/>
        <end position="120"/>
    </location>
</feature>
<dbReference type="InterPro" id="IPR040447">
    <property type="entry name" value="RRM_Rrp7"/>
</dbReference>
<dbReference type="PANTHER" id="PTHR13191:SF0">
    <property type="entry name" value="RIBOSOMAL RNA-PROCESSING PROTEIN 7 HOMOLOG A-RELATED"/>
    <property type="match status" value="1"/>
</dbReference>
<dbReference type="AlphaFoldDB" id="A0A074WRW3"/>
<evidence type="ECO:0000256" key="2">
    <source>
        <dbReference type="SAM" id="MobiDB-lite"/>
    </source>
</evidence>
<dbReference type="GO" id="GO:0003676">
    <property type="term" value="F:nucleic acid binding"/>
    <property type="evidence" value="ECO:0007669"/>
    <property type="project" value="InterPro"/>
</dbReference>
<name>A0A074WRW3_9PEZI</name>
<evidence type="ECO:0000313" key="5">
    <source>
        <dbReference type="EMBL" id="KEQ75898.1"/>
    </source>
</evidence>
<dbReference type="GO" id="GO:0006364">
    <property type="term" value="P:rRNA processing"/>
    <property type="evidence" value="ECO:0007669"/>
    <property type="project" value="TreeGrafter"/>
</dbReference>
<evidence type="ECO:0000313" key="6">
    <source>
        <dbReference type="Proteomes" id="UP000027730"/>
    </source>
</evidence>
<dbReference type="RefSeq" id="XP_013429990.1">
    <property type="nucleotide sequence ID" value="XM_013574536.1"/>
</dbReference>
<dbReference type="PANTHER" id="PTHR13191">
    <property type="entry name" value="RIBOSOMAL RNA PROCESSING PROTEIN 7-RELATED"/>
    <property type="match status" value="1"/>
</dbReference>
<dbReference type="SUPFAM" id="SSF54928">
    <property type="entry name" value="RNA-binding domain, RBD"/>
    <property type="match status" value="1"/>
</dbReference>
<dbReference type="InterPro" id="IPR024326">
    <property type="entry name" value="RRP7_C"/>
</dbReference>
<dbReference type="CDD" id="cd12293">
    <property type="entry name" value="dRRM_Rrp7p"/>
    <property type="match status" value="1"/>
</dbReference>